<evidence type="ECO:0000313" key="3">
    <source>
        <dbReference type="Proteomes" id="UP000002624"/>
    </source>
</evidence>
<accession>C6HRJ6</accession>
<feature type="region of interest" description="Disordered" evidence="1">
    <location>
        <begin position="67"/>
        <end position="86"/>
    </location>
</feature>
<reference evidence="3" key="1">
    <citation type="submission" date="2009-05" db="EMBL/GenBank/DDBJ databases">
        <title>The genome sequence of Ajellomyces capsulatus strain H143.</title>
        <authorList>
            <person name="Champion M."/>
            <person name="Cuomo C.A."/>
            <person name="Ma L.-J."/>
            <person name="Henn M.R."/>
            <person name="Sil A."/>
            <person name="Goldman B."/>
            <person name="Young S.K."/>
            <person name="Kodira C.D."/>
            <person name="Zeng Q."/>
            <person name="Koehrsen M."/>
            <person name="Alvarado L."/>
            <person name="Berlin A.M."/>
            <person name="Borenstein D."/>
            <person name="Chen Z."/>
            <person name="Engels R."/>
            <person name="Freedman E."/>
            <person name="Gellesch M."/>
            <person name="Goldberg J."/>
            <person name="Griggs A."/>
            <person name="Gujja S."/>
            <person name="Heiman D.I."/>
            <person name="Hepburn T.A."/>
            <person name="Howarth C."/>
            <person name="Jen D."/>
            <person name="Larson L."/>
            <person name="Lewis B."/>
            <person name="Mehta T."/>
            <person name="Park D."/>
            <person name="Pearson M."/>
            <person name="Roberts A."/>
            <person name="Saif S."/>
            <person name="Shea T.D."/>
            <person name="Shenoy N."/>
            <person name="Sisk P."/>
            <person name="Stolte C."/>
            <person name="Sykes S."/>
            <person name="Walk T."/>
            <person name="White J."/>
            <person name="Yandava C."/>
            <person name="Klein B."/>
            <person name="McEwen J.G."/>
            <person name="Puccia R."/>
            <person name="Goldman G.H."/>
            <person name="Felipe M.S."/>
            <person name="Nino-Vega G."/>
            <person name="San-Blas G."/>
            <person name="Taylor J.W."/>
            <person name="Mendoza L."/>
            <person name="Galagan J.E."/>
            <person name="Nusbaum C."/>
            <person name="Birren B.W."/>
        </authorList>
    </citation>
    <scope>NUCLEOTIDE SEQUENCE [LARGE SCALE GENOMIC DNA]</scope>
    <source>
        <strain evidence="3">H143</strain>
    </source>
</reference>
<dbReference type="VEuPathDB" id="FungiDB:HCDG_08581"/>
<name>C6HRJ6_AJECH</name>
<dbReference type="EMBL" id="GG692436">
    <property type="protein sequence ID" value="EER37130.1"/>
    <property type="molecule type" value="Genomic_DNA"/>
</dbReference>
<evidence type="ECO:0000256" key="1">
    <source>
        <dbReference type="SAM" id="MobiDB-lite"/>
    </source>
</evidence>
<organism evidence="2 3">
    <name type="scientific">Ajellomyces capsulatus (strain H143)</name>
    <name type="common">Darling's disease fungus</name>
    <name type="synonym">Histoplasma capsulatum</name>
    <dbReference type="NCBI Taxonomy" id="544712"/>
    <lineage>
        <taxon>Eukaryota</taxon>
        <taxon>Fungi</taxon>
        <taxon>Dikarya</taxon>
        <taxon>Ascomycota</taxon>
        <taxon>Pezizomycotina</taxon>
        <taxon>Eurotiomycetes</taxon>
        <taxon>Eurotiomycetidae</taxon>
        <taxon>Onygenales</taxon>
        <taxon>Ajellomycetaceae</taxon>
        <taxon>Histoplasma</taxon>
    </lineage>
</organism>
<proteinExistence type="predicted"/>
<dbReference type="HOGENOM" id="CLU_2235758_0_0_1"/>
<sequence length="105" mass="11727">MGIGLEDAKLAIYVIKEEFLFHTCTLQLSREGVPPNRSVASSASLRTNIRSTGYMTFEEVKIARDFKNERDRQGSKRHPAAPRMDVRFSAQPELGSCLGEGKGRL</sequence>
<evidence type="ECO:0000313" key="2">
    <source>
        <dbReference type="EMBL" id="EER37130.1"/>
    </source>
</evidence>
<dbReference type="Proteomes" id="UP000002624">
    <property type="component" value="Unassembled WGS sequence"/>
</dbReference>
<gene>
    <name evidence="2" type="ORF">HCDG_08581</name>
</gene>
<dbReference type="AlphaFoldDB" id="C6HRJ6"/>
<protein>
    <submittedName>
        <fullName evidence="2">Uncharacterized protein</fullName>
    </submittedName>
</protein>